<reference evidence="3 4" key="1">
    <citation type="submission" date="2019-05" db="EMBL/GenBank/DDBJ databases">
        <title>Another draft genome of Portunus trituberculatus and its Hox gene families provides insights of decapod evolution.</title>
        <authorList>
            <person name="Jeong J.-H."/>
            <person name="Song I."/>
            <person name="Kim S."/>
            <person name="Choi T."/>
            <person name="Kim D."/>
            <person name="Ryu S."/>
            <person name="Kim W."/>
        </authorList>
    </citation>
    <scope>NUCLEOTIDE SEQUENCE [LARGE SCALE GENOMIC DNA]</scope>
    <source>
        <tissue evidence="3">Muscle</tissue>
    </source>
</reference>
<feature type="chain" id="PRO_5022705630" evidence="2">
    <location>
        <begin position="27"/>
        <end position="248"/>
    </location>
</feature>
<feature type="signal peptide" evidence="2">
    <location>
        <begin position="1"/>
        <end position="26"/>
    </location>
</feature>
<comment type="caution">
    <text evidence="3">The sequence shown here is derived from an EMBL/GenBank/DDBJ whole genome shotgun (WGS) entry which is preliminary data.</text>
</comment>
<keyword evidence="2" id="KW-0732">Signal</keyword>
<sequence>MTSTHSPLHCQPVLLWLLCDIAFEKALNELAGHFHEVDVEKTVLENATRCMGAFLDPCASRIRALGDQWPVHGQAKELVNHMSSSDHWTYYFPEIKVSEDRRRPPAGCPQDSGNRAVFPQEHRGSNATDVVGMDLKLVAGRWGNGRVCDCGSGLACVVYVAPREREGSLQHIATESREGTGCLACHKTPADQDSECEGNEQAPAQLIGALQLARVTLRAVGVMYAASSLGAVFYPLVSTLVRTGHRAQ</sequence>
<evidence type="ECO:0000256" key="2">
    <source>
        <dbReference type="SAM" id="SignalP"/>
    </source>
</evidence>
<dbReference type="AlphaFoldDB" id="A0A5B7GM46"/>
<feature type="region of interest" description="Disordered" evidence="1">
    <location>
        <begin position="101"/>
        <end position="123"/>
    </location>
</feature>
<accession>A0A5B7GM46</accession>
<evidence type="ECO:0000256" key="1">
    <source>
        <dbReference type="SAM" id="MobiDB-lite"/>
    </source>
</evidence>
<protein>
    <submittedName>
        <fullName evidence="3">Uncharacterized protein</fullName>
    </submittedName>
</protein>
<gene>
    <name evidence="3" type="ORF">E2C01_052095</name>
</gene>
<dbReference type="EMBL" id="VSRR010015371">
    <property type="protein sequence ID" value="MPC58098.1"/>
    <property type="molecule type" value="Genomic_DNA"/>
</dbReference>
<evidence type="ECO:0000313" key="4">
    <source>
        <dbReference type="Proteomes" id="UP000324222"/>
    </source>
</evidence>
<dbReference type="Proteomes" id="UP000324222">
    <property type="component" value="Unassembled WGS sequence"/>
</dbReference>
<evidence type="ECO:0000313" key="3">
    <source>
        <dbReference type="EMBL" id="MPC58098.1"/>
    </source>
</evidence>
<organism evidence="3 4">
    <name type="scientific">Portunus trituberculatus</name>
    <name type="common">Swimming crab</name>
    <name type="synonym">Neptunus trituberculatus</name>
    <dbReference type="NCBI Taxonomy" id="210409"/>
    <lineage>
        <taxon>Eukaryota</taxon>
        <taxon>Metazoa</taxon>
        <taxon>Ecdysozoa</taxon>
        <taxon>Arthropoda</taxon>
        <taxon>Crustacea</taxon>
        <taxon>Multicrustacea</taxon>
        <taxon>Malacostraca</taxon>
        <taxon>Eumalacostraca</taxon>
        <taxon>Eucarida</taxon>
        <taxon>Decapoda</taxon>
        <taxon>Pleocyemata</taxon>
        <taxon>Brachyura</taxon>
        <taxon>Eubrachyura</taxon>
        <taxon>Portunoidea</taxon>
        <taxon>Portunidae</taxon>
        <taxon>Portuninae</taxon>
        <taxon>Portunus</taxon>
    </lineage>
</organism>
<keyword evidence="4" id="KW-1185">Reference proteome</keyword>
<proteinExistence type="predicted"/>
<name>A0A5B7GM46_PORTR</name>